<gene>
    <name evidence="3" type="ORF">GCM10023320_13760</name>
</gene>
<dbReference type="Pfam" id="PF01266">
    <property type="entry name" value="DAO"/>
    <property type="match status" value="1"/>
</dbReference>
<accession>A0ABP9NFD3</accession>
<evidence type="ECO:0000256" key="1">
    <source>
        <dbReference type="ARBA" id="ARBA00023002"/>
    </source>
</evidence>
<dbReference type="PANTHER" id="PTHR13847">
    <property type="entry name" value="SARCOSINE DEHYDROGENASE-RELATED"/>
    <property type="match status" value="1"/>
</dbReference>
<dbReference type="PRINTS" id="PR00419">
    <property type="entry name" value="ADXRDTASE"/>
</dbReference>
<dbReference type="InterPro" id="IPR036188">
    <property type="entry name" value="FAD/NAD-bd_sf"/>
</dbReference>
<keyword evidence="1" id="KW-0560">Oxidoreductase</keyword>
<dbReference type="SUPFAM" id="SSF54373">
    <property type="entry name" value="FAD-linked reductases, C-terminal domain"/>
    <property type="match status" value="1"/>
</dbReference>
<dbReference type="InterPro" id="IPR006076">
    <property type="entry name" value="FAD-dep_OxRdtase"/>
</dbReference>
<feature type="domain" description="FAD dependent oxidoreductase" evidence="2">
    <location>
        <begin position="13"/>
        <end position="402"/>
    </location>
</feature>
<dbReference type="PANTHER" id="PTHR13847:SF289">
    <property type="entry name" value="GLYCINE OXIDASE"/>
    <property type="match status" value="1"/>
</dbReference>
<comment type="caution">
    <text evidence="3">The sequence shown here is derived from an EMBL/GenBank/DDBJ whole genome shotgun (WGS) entry which is preliminary data.</text>
</comment>
<reference evidence="4" key="1">
    <citation type="journal article" date="2019" name="Int. J. Syst. Evol. Microbiol.">
        <title>The Global Catalogue of Microorganisms (GCM) 10K type strain sequencing project: providing services to taxonomists for standard genome sequencing and annotation.</title>
        <authorList>
            <consortium name="The Broad Institute Genomics Platform"/>
            <consortium name="The Broad Institute Genome Sequencing Center for Infectious Disease"/>
            <person name="Wu L."/>
            <person name="Ma J."/>
        </authorList>
    </citation>
    <scope>NUCLEOTIDE SEQUENCE [LARGE SCALE GENOMIC DNA]</scope>
    <source>
        <strain evidence="4">JCM 18302</strain>
    </source>
</reference>
<protein>
    <submittedName>
        <fullName evidence="3">FAD-dependent oxidoreductase</fullName>
    </submittedName>
</protein>
<dbReference type="SUPFAM" id="SSF51905">
    <property type="entry name" value="FAD/NAD(P)-binding domain"/>
    <property type="match status" value="1"/>
</dbReference>
<dbReference type="Gene3D" id="3.30.9.10">
    <property type="entry name" value="D-Amino Acid Oxidase, subunit A, domain 2"/>
    <property type="match status" value="1"/>
</dbReference>
<dbReference type="Proteomes" id="UP001500804">
    <property type="component" value="Unassembled WGS sequence"/>
</dbReference>
<name>A0ABP9NFD3_9PSEU</name>
<sequence length="420" mass="44826">MISNGGPPVRAQRVAVVGAGMVGLATAWFLQERGTDVTVFDRGGVAAGASWGNAGWLAPALTTPLPEPAVLRYGLRAVLSPESPVYVPLRADPALWRFLAGFARHCTGARWRRAMAAYLAFNDRALDAFDVLDAGGVPAPTRSAEPFLACFRAETDRRALLAELAEMESIGQKVDVEVLDGAEARRREPALTAEVGAALQLHGQRFIDPPRFVGALAAAVQERGGTLRVGLAVRDVLDRGDLVTLHTDEGAHRFDAVVVATGAELNRLTRRYGVRRCVQAGRGYSFSVTAPQLPAGPVYLPTQRVACTPLAGRLRVAGMMEFRRPDEPLDPRRIRAIVDAVAPFLRGLDLDDRHDEWVGSRPCTSDGLPLIGPTASARVFVAGGHGMWGIVLGPLTGQLIADAVLTGGIPPELIATNPLR</sequence>
<keyword evidence="4" id="KW-1185">Reference proteome</keyword>
<dbReference type="Gene3D" id="3.50.50.60">
    <property type="entry name" value="FAD/NAD(P)-binding domain"/>
    <property type="match status" value="2"/>
</dbReference>
<organism evidence="3 4">
    <name type="scientific">Pseudonocardia adelaidensis</name>
    <dbReference type="NCBI Taxonomy" id="648754"/>
    <lineage>
        <taxon>Bacteria</taxon>
        <taxon>Bacillati</taxon>
        <taxon>Actinomycetota</taxon>
        <taxon>Actinomycetes</taxon>
        <taxon>Pseudonocardiales</taxon>
        <taxon>Pseudonocardiaceae</taxon>
        <taxon>Pseudonocardia</taxon>
    </lineage>
</organism>
<dbReference type="EMBL" id="BAABJO010000004">
    <property type="protein sequence ID" value="GAA5115255.1"/>
    <property type="molecule type" value="Genomic_DNA"/>
</dbReference>
<evidence type="ECO:0000259" key="2">
    <source>
        <dbReference type="Pfam" id="PF01266"/>
    </source>
</evidence>
<dbReference type="RefSeq" id="WP_345603953.1">
    <property type="nucleotide sequence ID" value="NZ_BAABJO010000004.1"/>
</dbReference>
<evidence type="ECO:0000313" key="4">
    <source>
        <dbReference type="Proteomes" id="UP001500804"/>
    </source>
</evidence>
<evidence type="ECO:0000313" key="3">
    <source>
        <dbReference type="EMBL" id="GAA5115255.1"/>
    </source>
</evidence>
<proteinExistence type="predicted"/>